<proteinExistence type="predicted"/>
<dbReference type="AlphaFoldDB" id="A0A6L5X7L6"/>
<protein>
    <submittedName>
        <fullName evidence="1">Uncharacterized protein</fullName>
    </submittedName>
</protein>
<dbReference type="RefSeq" id="WP_154525391.1">
    <property type="nucleotide sequence ID" value="NZ_VULZ01000007.1"/>
</dbReference>
<sequence>MTQAAEQLSLFAYSRAYEDSNQLLRGALSDAWVHSQVIPKATDKEVIQHPSFLLSSFLKENSRISLVLTYQIKAPVSVIRLPWKIFVQKITIRGFTGRKSVSGENSGEDSVKENREVYVTDSGTVYHTDADCSHLKLTVAQIPRPQLKTVRNYKGSIYKICRYCGSKNPGSSTVLVNPYGDAWHTSSACPGLKRSIRTVHAEDVHDLRECLDCAKRRAAA</sequence>
<organism evidence="1 2">
    <name type="scientific">Porcincola intestinalis</name>
    <dbReference type="NCBI Taxonomy" id="2606632"/>
    <lineage>
        <taxon>Bacteria</taxon>
        <taxon>Bacillati</taxon>
        <taxon>Bacillota</taxon>
        <taxon>Clostridia</taxon>
        <taxon>Lachnospirales</taxon>
        <taxon>Lachnospiraceae</taxon>
        <taxon>Porcincola</taxon>
    </lineage>
</organism>
<reference evidence="1 2" key="1">
    <citation type="submission" date="2019-08" db="EMBL/GenBank/DDBJ databases">
        <title>In-depth cultivation of the pig gut microbiome towards novel bacterial diversity and tailored functional studies.</title>
        <authorList>
            <person name="Wylensek D."/>
            <person name="Hitch T.C.A."/>
            <person name="Clavel T."/>
        </authorList>
    </citation>
    <scope>NUCLEOTIDE SEQUENCE [LARGE SCALE GENOMIC DNA]</scope>
    <source>
        <strain evidence="1 2">Oil+RF-744-WCA-WT-11</strain>
    </source>
</reference>
<name>A0A6L5X7L6_9FIRM</name>
<dbReference type="Proteomes" id="UP000481852">
    <property type="component" value="Unassembled WGS sequence"/>
</dbReference>
<evidence type="ECO:0000313" key="2">
    <source>
        <dbReference type="Proteomes" id="UP000481852"/>
    </source>
</evidence>
<accession>A0A6L5X7L6</accession>
<gene>
    <name evidence="1" type="ORF">FYJ35_08050</name>
</gene>
<dbReference type="EMBL" id="VULZ01000007">
    <property type="protein sequence ID" value="MSS14996.1"/>
    <property type="molecule type" value="Genomic_DNA"/>
</dbReference>
<evidence type="ECO:0000313" key="1">
    <source>
        <dbReference type="EMBL" id="MSS14996.1"/>
    </source>
</evidence>
<keyword evidence="2" id="KW-1185">Reference proteome</keyword>
<comment type="caution">
    <text evidence="1">The sequence shown here is derived from an EMBL/GenBank/DDBJ whole genome shotgun (WGS) entry which is preliminary data.</text>
</comment>